<keyword evidence="4 12" id="KW-0808">Transferase</keyword>
<dbReference type="EC" id="2.7.1.15" evidence="2 12"/>
<feature type="binding site" evidence="12">
    <location>
        <position position="186"/>
    </location>
    <ligand>
        <name>ATP</name>
        <dbReference type="ChEBI" id="CHEBI:30616"/>
    </ligand>
</feature>
<keyword evidence="10 12" id="KW-0630">Potassium</keyword>
<dbReference type="PANTHER" id="PTHR10584:SF166">
    <property type="entry name" value="RIBOKINASE"/>
    <property type="match status" value="1"/>
</dbReference>
<comment type="cofactor">
    <cofactor evidence="12">
        <name>Mg(2+)</name>
        <dbReference type="ChEBI" id="CHEBI:18420"/>
    </cofactor>
    <text evidence="12">Requires a divalent cation, most likely magnesium in vivo, as an electrophilic catalyst to aid phosphoryl group transfer. It is the chelate of the metal and the nucleotide that is the actual substrate.</text>
</comment>
<dbReference type="InterPro" id="IPR002173">
    <property type="entry name" value="Carboh/pur_kinase_PfkB_CS"/>
</dbReference>
<dbReference type="InterPro" id="IPR029056">
    <property type="entry name" value="Ribokinase-like"/>
</dbReference>
<evidence type="ECO:0000256" key="5">
    <source>
        <dbReference type="ARBA" id="ARBA00022723"/>
    </source>
</evidence>
<evidence type="ECO:0000256" key="7">
    <source>
        <dbReference type="ARBA" id="ARBA00022777"/>
    </source>
</evidence>
<dbReference type="PANTHER" id="PTHR10584">
    <property type="entry name" value="SUGAR KINASE"/>
    <property type="match status" value="1"/>
</dbReference>
<accession>A0ABW9XUG3</accession>
<comment type="activity regulation">
    <text evidence="12">Activated by a monovalent cation that binds near, but not in, the active site. The most likely occupant of the site in vivo is potassium. Ion binding induces a conformational change that may alter substrate affinity.</text>
</comment>
<feature type="binding site" evidence="12">
    <location>
        <position position="251"/>
    </location>
    <ligand>
        <name>K(+)</name>
        <dbReference type="ChEBI" id="CHEBI:29103"/>
    </ligand>
</feature>
<evidence type="ECO:0000256" key="10">
    <source>
        <dbReference type="ARBA" id="ARBA00022958"/>
    </source>
</evidence>
<feature type="binding site" evidence="12">
    <location>
        <position position="257"/>
    </location>
    <ligand>
        <name>substrate</name>
    </ligand>
</feature>
<comment type="subcellular location">
    <subcellularLocation>
        <location evidence="12">Cytoplasm</location>
    </subcellularLocation>
</comment>
<evidence type="ECO:0000256" key="9">
    <source>
        <dbReference type="ARBA" id="ARBA00022842"/>
    </source>
</evidence>
<comment type="subunit">
    <text evidence="12">Homodimer.</text>
</comment>
<comment type="similarity">
    <text evidence="1">Belongs to the carbohydrate kinase pfkB family.</text>
</comment>
<evidence type="ECO:0000256" key="2">
    <source>
        <dbReference type="ARBA" id="ARBA00012035"/>
    </source>
</evidence>
<comment type="caution">
    <text evidence="14">The sequence shown here is derived from an EMBL/GenBank/DDBJ whole genome shotgun (WGS) entry which is preliminary data.</text>
</comment>
<feature type="binding site" evidence="12">
    <location>
        <begin position="42"/>
        <end position="46"/>
    </location>
    <ligand>
        <name>substrate</name>
    </ligand>
</feature>
<feature type="binding site" evidence="12">
    <location>
        <begin position="14"/>
        <end position="16"/>
    </location>
    <ligand>
        <name>substrate</name>
    </ligand>
</feature>
<organism evidence="14 15">
    <name type="scientific">Paenibacillus glycinis</name>
    <dbReference type="NCBI Taxonomy" id="2697035"/>
    <lineage>
        <taxon>Bacteria</taxon>
        <taxon>Bacillati</taxon>
        <taxon>Bacillota</taxon>
        <taxon>Bacilli</taxon>
        <taxon>Bacillales</taxon>
        <taxon>Paenibacillaceae</taxon>
        <taxon>Paenibacillus</taxon>
    </lineage>
</organism>
<dbReference type="InterPro" id="IPR011611">
    <property type="entry name" value="PfkB_dom"/>
</dbReference>
<feature type="binding site" evidence="12">
    <location>
        <begin position="223"/>
        <end position="228"/>
    </location>
    <ligand>
        <name>ATP</name>
        <dbReference type="ChEBI" id="CHEBI:30616"/>
    </ligand>
</feature>
<keyword evidence="6 12" id="KW-0547">Nucleotide-binding</keyword>
<dbReference type="SUPFAM" id="SSF53613">
    <property type="entry name" value="Ribokinase-like"/>
    <property type="match status" value="1"/>
</dbReference>
<dbReference type="Gene3D" id="3.40.1190.20">
    <property type="match status" value="1"/>
</dbReference>
<dbReference type="Proteomes" id="UP000665561">
    <property type="component" value="Unassembled WGS sequence"/>
</dbReference>
<evidence type="ECO:0000256" key="12">
    <source>
        <dbReference type="HAMAP-Rule" id="MF_01987"/>
    </source>
</evidence>
<dbReference type="EMBL" id="JAAAMV010000020">
    <property type="protein sequence ID" value="NBD26319.1"/>
    <property type="molecule type" value="Genomic_DNA"/>
</dbReference>
<feature type="active site" description="Proton acceptor" evidence="12">
    <location>
        <position position="257"/>
    </location>
</feature>
<dbReference type="RefSeq" id="WP_161745123.1">
    <property type="nucleotide sequence ID" value="NZ_JAAAMV010000020.1"/>
</dbReference>
<gene>
    <name evidence="12" type="primary">rbsK</name>
    <name evidence="14" type="ORF">GT019_20805</name>
</gene>
<feature type="binding site" evidence="12">
    <location>
        <position position="253"/>
    </location>
    <ligand>
        <name>K(+)</name>
        <dbReference type="ChEBI" id="CHEBI:29103"/>
    </ligand>
</feature>
<evidence type="ECO:0000259" key="13">
    <source>
        <dbReference type="Pfam" id="PF00294"/>
    </source>
</evidence>
<keyword evidence="12" id="KW-0963">Cytoplasm</keyword>
<comment type="catalytic activity">
    <reaction evidence="12">
        <text>D-ribose + ATP = D-ribose 5-phosphate + ADP + H(+)</text>
        <dbReference type="Rhea" id="RHEA:13697"/>
        <dbReference type="ChEBI" id="CHEBI:15378"/>
        <dbReference type="ChEBI" id="CHEBI:30616"/>
        <dbReference type="ChEBI" id="CHEBI:47013"/>
        <dbReference type="ChEBI" id="CHEBI:78346"/>
        <dbReference type="ChEBI" id="CHEBI:456216"/>
        <dbReference type="EC" id="2.7.1.15"/>
    </reaction>
</comment>
<comment type="similarity">
    <text evidence="12">Belongs to the carbohydrate kinase PfkB family. Ribokinase subfamily.</text>
</comment>
<feature type="binding site" evidence="12">
    <location>
        <position position="290"/>
    </location>
    <ligand>
        <name>K(+)</name>
        <dbReference type="ChEBI" id="CHEBI:29103"/>
    </ligand>
</feature>
<protein>
    <recommendedName>
        <fullName evidence="3 12">Ribokinase</fullName>
        <shortName evidence="12">RK</shortName>
        <ecNumber evidence="2 12">2.7.1.15</ecNumber>
    </recommendedName>
</protein>
<keyword evidence="9 12" id="KW-0460">Magnesium</keyword>
<keyword evidence="5 12" id="KW-0479">Metal-binding</keyword>
<evidence type="ECO:0000256" key="1">
    <source>
        <dbReference type="ARBA" id="ARBA00005380"/>
    </source>
</evidence>
<comment type="pathway">
    <text evidence="12">Carbohydrate metabolism; D-ribose degradation; D-ribose 5-phosphate from beta-D-ribopyranose: step 2/2.</text>
</comment>
<feature type="domain" description="Carbohydrate kinase PfkB" evidence="13">
    <location>
        <begin position="6"/>
        <end position="299"/>
    </location>
</feature>
<feature type="binding site" evidence="12">
    <location>
        <position position="287"/>
    </location>
    <ligand>
        <name>K(+)</name>
        <dbReference type="ChEBI" id="CHEBI:29103"/>
    </ligand>
</feature>
<evidence type="ECO:0000256" key="11">
    <source>
        <dbReference type="ARBA" id="ARBA00023277"/>
    </source>
</evidence>
<evidence type="ECO:0000313" key="14">
    <source>
        <dbReference type="EMBL" id="NBD26319.1"/>
    </source>
</evidence>
<dbReference type="InterPro" id="IPR011877">
    <property type="entry name" value="Ribokinase"/>
</dbReference>
<dbReference type="CDD" id="cd01174">
    <property type="entry name" value="ribokinase"/>
    <property type="match status" value="1"/>
</dbReference>
<evidence type="ECO:0000313" key="15">
    <source>
        <dbReference type="Proteomes" id="UP000665561"/>
    </source>
</evidence>
<reference evidence="14 15" key="1">
    <citation type="submission" date="2020-01" db="EMBL/GenBank/DDBJ databases">
        <title>Paenibacillus soybeanensis sp. nov. isolated from the nodules of soybean (Glycine max(L.) Merr).</title>
        <authorList>
            <person name="Wang H."/>
        </authorList>
    </citation>
    <scope>NUCLEOTIDE SEQUENCE [LARGE SCALE GENOMIC DNA]</scope>
    <source>
        <strain evidence="14 15">T1</strain>
    </source>
</reference>
<evidence type="ECO:0000256" key="3">
    <source>
        <dbReference type="ARBA" id="ARBA00016943"/>
    </source>
</evidence>
<evidence type="ECO:0000256" key="4">
    <source>
        <dbReference type="ARBA" id="ARBA00022679"/>
    </source>
</evidence>
<dbReference type="Pfam" id="PF00294">
    <property type="entry name" value="PfkB"/>
    <property type="match status" value="1"/>
</dbReference>
<comment type="function">
    <text evidence="12">Catalyzes the phosphorylation of ribose at O-5 in a reaction requiring ATP and magnesium. The resulting D-ribose-5-phosphate can then be used either for sythesis of nucleotides, histidine, and tryptophan, or as a component of the pentose phosphate pathway.</text>
</comment>
<feature type="binding site" evidence="12">
    <location>
        <position position="292"/>
    </location>
    <ligand>
        <name>K(+)</name>
        <dbReference type="ChEBI" id="CHEBI:29103"/>
    </ligand>
</feature>
<keyword evidence="8 12" id="KW-0067">ATP-binding</keyword>
<dbReference type="InterPro" id="IPR002139">
    <property type="entry name" value="Ribo/fructo_kinase"/>
</dbReference>
<sequence length="304" mass="31809">MTQKPRIAVVGSLNMDLVISMRRMPRIGETIQGDDIHYISGGKGANQAVGCAKLGADVRMIGAVGGDGFGDQVMARMNAFGVAVDTVSVLKDSATGTATILHAENDNSIVIVPGANGMCTPAMMQAHASVIAEADALIVQLEIPRPAVEAALRIAREAGVRTIVNPAPALALTEEQIALGDYFTPNETEFEFYCGSSAANEDELFAQMRAWRTRFPHQTLIVTRGKHGISCLPADGDEIVTVPAPLVQVVDTTGAGDSFNAALCYGLAAGWSLEETLPLAVKAASHSVTVFGAQDGMPTMADLA</sequence>
<keyword evidence="15" id="KW-1185">Reference proteome</keyword>
<proteinExistence type="inferred from homology"/>
<feature type="binding site" evidence="12">
    <location>
        <position position="142"/>
    </location>
    <ligand>
        <name>substrate</name>
    </ligand>
</feature>
<dbReference type="PROSITE" id="PS00583">
    <property type="entry name" value="PFKB_KINASES_1"/>
    <property type="match status" value="1"/>
</dbReference>
<evidence type="ECO:0000256" key="8">
    <source>
        <dbReference type="ARBA" id="ARBA00022840"/>
    </source>
</evidence>
<dbReference type="PRINTS" id="PR00990">
    <property type="entry name" value="RIBOKINASE"/>
</dbReference>
<dbReference type="HAMAP" id="MF_01987">
    <property type="entry name" value="Ribokinase"/>
    <property type="match status" value="1"/>
</dbReference>
<evidence type="ECO:0000256" key="6">
    <source>
        <dbReference type="ARBA" id="ARBA00022741"/>
    </source>
</evidence>
<name>A0ABW9XUG3_9BACL</name>
<keyword evidence="7 12" id="KW-0418">Kinase</keyword>
<keyword evidence="11 12" id="KW-0119">Carbohydrate metabolism</keyword>
<feature type="binding site" evidence="12">
    <location>
        <begin position="256"/>
        <end position="257"/>
    </location>
    <ligand>
        <name>ATP</name>
        <dbReference type="ChEBI" id="CHEBI:30616"/>
    </ligand>
</feature>
<comment type="caution">
    <text evidence="12">Lacks conserved residue(s) required for the propagation of feature annotation.</text>
</comment>